<dbReference type="OrthoDB" id="5703936at2"/>
<gene>
    <name evidence="2" type="ORF">C2869_18790</name>
</gene>
<proteinExistence type="predicted"/>
<dbReference type="AlphaFoldDB" id="A0A2S0VVU7"/>
<evidence type="ECO:0000256" key="1">
    <source>
        <dbReference type="SAM" id="MobiDB-lite"/>
    </source>
</evidence>
<organism evidence="2 3">
    <name type="scientific">Saccharobesus litoralis</name>
    <dbReference type="NCBI Taxonomy" id="2172099"/>
    <lineage>
        <taxon>Bacteria</taxon>
        <taxon>Pseudomonadati</taxon>
        <taxon>Pseudomonadota</taxon>
        <taxon>Gammaproteobacteria</taxon>
        <taxon>Alteromonadales</taxon>
        <taxon>Alteromonadaceae</taxon>
        <taxon>Saccharobesus</taxon>
    </lineage>
</organism>
<name>A0A2S0VVU7_9ALTE</name>
<evidence type="ECO:0000313" key="2">
    <source>
        <dbReference type="EMBL" id="AWB68328.1"/>
    </source>
</evidence>
<keyword evidence="3" id="KW-1185">Reference proteome</keyword>
<dbReference type="Proteomes" id="UP000244441">
    <property type="component" value="Chromosome"/>
</dbReference>
<dbReference type="KEGG" id="cate:C2869_18790"/>
<dbReference type="EMBL" id="CP026604">
    <property type="protein sequence ID" value="AWB68328.1"/>
    <property type="molecule type" value="Genomic_DNA"/>
</dbReference>
<dbReference type="RefSeq" id="WP_108604390.1">
    <property type="nucleotide sequence ID" value="NZ_CP026604.1"/>
</dbReference>
<sequence length="162" mass="18587">MSKDNKADPNRIDVEIIDPSQESERPVNQPIDGEAPTEIDADLVGMLEKTVLVGLTYFDFKQEFIQQRQISGTVVRVTPQDGITLRFPDGKTEFTLPSDLSCWFKAPEGRYFDQESNIEITNPDFLITWDVHQVQDKSKPDGQHEWWEWKPRTVPPAVGQKN</sequence>
<feature type="compositionally biased region" description="Basic and acidic residues" evidence="1">
    <location>
        <begin position="1"/>
        <end position="14"/>
    </location>
</feature>
<reference evidence="2 3" key="1">
    <citation type="submission" date="2018-01" db="EMBL/GenBank/DDBJ databases">
        <title>Genome sequence of a Cantenovulum-like bacteria.</title>
        <authorList>
            <person name="Tan W.R."/>
            <person name="Lau N.-S."/>
            <person name="Go F."/>
            <person name="Amirul A.-A.A."/>
        </authorList>
    </citation>
    <scope>NUCLEOTIDE SEQUENCE [LARGE SCALE GENOMIC DNA]</scope>
    <source>
        <strain evidence="2 3">CCB-QB4</strain>
    </source>
</reference>
<accession>A0A2S0VVU7</accession>
<feature type="region of interest" description="Disordered" evidence="1">
    <location>
        <begin position="1"/>
        <end position="35"/>
    </location>
</feature>
<evidence type="ECO:0000313" key="3">
    <source>
        <dbReference type="Proteomes" id="UP000244441"/>
    </source>
</evidence>
<protein>
    <submittedName>
        <fullName evidence="2">Uncharacterized protein</fullName>
    </submittedName>
</protein>